<dbReference type="Proteomes" id="UP001183809">
    <property type="component" value="Unassembled WGS sequence"/>
</dbReference>
<dbReference type="InterPro" id="IPR024047">
    <property type="entry name" value="MM3350-like_sf"/>
</dbReference>
<evidence type="ECO:0000259" key="1">
    <source>
        <dbReference type="Pfam" id="PF07929"/>
    </source>
</evidence>
<evidence type="ECO:0000313" key="3">
    <source>
        <dbReference type="Proteomes" id="UP001183809"/>
    </source>
</evidence>
<dbReference type="Pfam" id="PF07929">
    <property type="entry name" value="PRiA4_ORF3"/>
    <property type="match status" value="1"/>
</dbReference>
<dbReference type="Gene3D" id="3.10.290.30">
    <property type="entry name" value="MM3350-like"/>
    <property type="match status" value="1"/>
</dbReference>
<protein>
    <submittedName>
        <fullName evidence="2">Plasmid pRiA4b ORF-3 family protein</fullName>
    </submittedName>
</protein>
<evidence type="ECO:0000313" key="2">
    <source>
        <dbReference type="EMBL" id="MDT0469888.1"/>
    </source>
</evidence>
<accession>A0ABU2U9N1</accession>
<gene>
    <name evidence="2" type="ORF">RM764_44370</name>
</gene>
<organism evidence="2 3">
    <name type="scientific">Streptomyces gibsoniae</name>
    <dbReference type="NCBI Taxonomy" id="3075529"/>
    <lineage>
        <taxon>Bacteria</taxon>
        <taxon>Bacillati</taxon>
        <taxon>Actinomycetota</taxon>
        <taxon>Actinomycetes</taxon>
        <taxon>Kitasatosporales</taxon>
        <taxon>Streptomycetaceae</taxon>
        <taxon>Streptomyces</taxon>
    </lineage>
</organism>
<feature type="domain" description="Plasmid pRiA4b Orf3-like" evidence="1">
    <location>
        <begin position="25"/>
        <end position="102"/>
    </location>
</feature>
<proteinExistence type="predicted"/>
<dbReference type="PANTHER" id="PTHR41878">
    <property type="entry name" value="LEXA REPRESSOR-RELATED"/>
    <property type="match status" value="1"/>
</dbReference>
<comment type="caution">
    <text evidence="2">The sequence shown here is derived from an EMBL/GenBank/DDBJ whole genome shotgun (WGS) entry which is preliminary data.</text>
</comment>
<name>A0ABU2U9N1_9ACTN</name>
<sequence>MPWRRYSNSRCSIWPGSTGRVGCRHFGDGWEHDILIEDVTAPEAGTAYPRCLTGRRACPPEDRGGIWGYDYLADSRHEEHKDRLEWLGLDSADQFDPAASDAAQVNSALFPLATVLIKN</sequence>
<dbReference type="RefSeq" id="WP_311701305.1">
    <property type="nucleotide sequence ID" value="NZ_JAVREY010000138.1"/>
</dbReference>
<dbReference type="InterPro" id="IPR012912">
    <property type="entry name" value="Plasmid_pRiA4b_Orf3-like"/>
</dbReference>
<keyword evidence="3" id="KW-1185">Reference proteome</keyword>
<dbReference type="PANTHER" id="PTHR41878:SF1">
    <property type="entry name" value="TNPR PROTEIN"/>
    <property type="match status" value="1"/>
</dbReference>
<dbReference type="EMBL" id="JAVREY010000138">
    <property type="protein sequence ID" value="MDT0469888.1"/>
    <property type="molecule type" value="Genomic_DNA"/>
</dbReference>
<reference evidence="3" key="1">
    <citation type="submission" date="2023-07" db="EMBL/GenBank/DDBJ databases">
        <title>30 novel species of actinomycetes from the DSMZ collection.</title>
        <authorList>
            <person name="Nouioui I."/>
        </authorList>
    </citation>
    <scope>NUCLEOTIDE SEQUENCE [LARGE SCALE GENOMIC DNA]</scope>
    <source>
        <strain evidence="3">DSM 41699</strain>
    </source>
</reference>
<dbReference type="SUPFAM" id="SSF159941">
    <property type="entry name" value="MM3350-like"/>
    <property type="match status" value="1"/>
</dbReference>